<keyword evidence="1" id="KW-1133">Transmembrane helix</keyword>
<evidence type="ECO:0008006" key="4">
    <source>
        <dbReference type="Google" id="ProtNLM"/>
    </source>
</evidence>
<reference evidence="2 3" key="1">
    <citation type="submission" date="2020-01" db="EMBL/GenBank/DDBJ databases">
        <title>Investigation of new actinobacteria for the biodesulphurisation of diesel fuel.</title>
        <authorList>
            <person name="Athi Narayanan S.M."/>
        </authorList>
    </citation>
    <scope>NUCLEOTIDE SEQUENCE [LARGE SCALE GENOMIC DNA]</scope>
    <source>
        <strain evidence="2 3">213E</strain>
    </source>
</reference>
<evidence type="ECO:0000313" key="3">
    <source>
        <dbReference type="Proteomes" id="UP000466307"/>
    </source>
</evidence>
<sequence length="89" mass="9824">MTVRGLGIWVVMVAIGLLGVVWAVVDVVNRGWGDVPGSTWLCAILGVILAIFALYREFGGQPLITVDHENIAQEYEEQKRQSQQARDAE</sequence>
<accession>A0A7K3LMQ6</accession>
<protein>
    <recommendedName>
        <fullName evidence="4">DUF2530 domain-containing protein</fullName>
    </recommendedName>
</protein>
<feature type="transmembrane region" description="Helical" evidence="1">
    <location>
        <begin position="37"/>
        <end position="55"/>
    </location>
</feature>
<keyword evidence="1" id="KW-0812">Transmembrane</keyword>
<keyword evidence="1" id="KW-0472">Membrane</keyword>
<feature type="transmembrane region" description="Helical" evidence="1">
    <location>
        <begin position="7"/>
        <end position="25"/>
    </location>
</feature>
<keyword evidence="3" id="KW-1185">Reference proteome</keyword>
<evidence type="ECO:0000313" key="2">
    <source>
        <dbReference type="EMBL" id="NDK89468.1"/>
    </source>
</evidence>
<comment type="caution">
    <text evidence="2">The sequence shown here is derived from an EMBL/GenBank/DDBJ whole genome shotgun (WGS) entry which is preliminary data.</text>
</comment>
<proteinExistence type="predicted"/>
<gene>
    <name evidence="2" type="ORF">GYA93_07705</name>
</gene>
<dbReference type="EMBL" id="JAADZU010000018">
    <property type="protein sequence ID" value="NDK89468.1"/>
    <property type="molecule type" value="Genomic_DNA"/>
</dbReference>
<name>A0A7K3LMQ6_9ACTN</name>
<organism evidence="2 3">
    <name type="scientific">Gordonia desulfuricans</name>
    <dbReference type="NCBI Taxonomy" id="89051"/>
    <lineage>
        <taxon>Bacteria</taxon>
        <taxon>Bacillati</taxon>
        <taxon>Actinomycetota</taxon>
        <taxon>Actinomycetes</taxon>
        <taxon>Mycobacteriales</taxon>
        <taxon>Gordoniaceae</taxon>
        <taxon>Gordonia</taxon>
    </lineage>
</organism>
<evidence type="ECO:0000256" key="1">
    <source>
        <dbReference type="SAM" id="Phobius"/>
    </source>
</evidence>
<dbReference type="AlphaFoldDB" id="A0A7K3LMQ6"/>
<dbReference type="Proteomes" id="UP000466307">
    <property type="component" value="Unassembled WGS sequence"/>
</dbReference>